<name>K1SV42_9ZZZZ</name>
<evidence type="ECO:0000313" key="1">
    <source>
        <dbReference type="EMBL" id="EKC57680.1"/>
    </source>
</evidence>
<organism evidence="1">
    <name type="scientific">human gut metagenome</name>
    <dbReference type="NCBI Taxonomy" id="408170"/>
    <lineage>
        <taxon>unclassified sequences</taxon>
        <taxon>metagenomes</taxon>
        <taxon>organismal metagenomes</taxon>
    </lineage>
</organism>
<dbReference type="EMBL" id="AJWZ01007163">
    <property type="protein sequence ID" value="EKC57680.1"/>
    <property type="molecule type" value="Genomic_DNA"/>
</dbReference>
<gene>
    <name evidence="1" type="ORF">OBE_10398</name>
</gene>
<dbReference type="AlphaFoldDB" id="K1SV42"/>
<reference evidence="1" key="1">
    <citation type="journal article" date="2013" name="Environ. Microbiol.">
        <title>Microbiota from the distal guts of lean and obese adolescents exhibit partial functional redundancy besides clear differences in community structure.</title>
        <authorList>
            <person name="Ferrer M."/>
            <person name="Ruiz A."/>
            <person name="Lanza F."/>
            <person name="Haange S.B."/>
            <person name="Oberbach A."/>
            <person name="Till H."/>
            <person name="Bargiela R."/>
            <person name="Campoy C."/>
            <person name="Segura M.T."/>
            <person name="Richter M."/>
            <person name="von Bergen M."/>
            <person name="Seifert J."/>
            <person name="Suarez A."/>
        </authorList>
    </citation>
    <scope>NUCLEOTIDE SEQUENCE</scope>
</reference>
<sequence length="64" mass="7388">VYGDFPENSHFKIPPHIKGKVSWGTIRKIGGQKPRLAGYIIESVFYPVFLDKDHLFYPSTKKHT</sequence>
<feature type="non-terminal residue" evidence="1">
    <location>
        <position position="1"/>
    </location>
</feature>
<accession>K1SV42</accession>
<comment type="caution">
    <text evidence="1">The sequence shown here is derived from an EMBL/GenBank/DDBJ whole genome shotgun (WGS) entry which is preliminary data.</text>
</comment>
<proteinExistence type="predicted"/>
<protein>
    <submittedName>
        <fullName evidence="1">Uncharacterized protein</fullName>
    </submittedName>
</protein>